<dbReference type="EMBL" id="LS483250">
    <property type="protein sequence ID" value="SQD80024.1"/>
    <property type="molecule type" value="Genomic_DNA"/>
</dbReference>
<proteinExistence type="predicted"/>
<name>A0A330LST4_9GAMM</name>
<gene>
    <name evidence="1" type="ORF">MORIYA_3571</name>
</gene>
<organism evidence="1 2">
    <name type="scientific">Moritella yayanosii</name>
    <dbReference type="NCBI Taxonomy" id="69539"/>
    <lineage>
        <taxon>Bacteria</taxon>
        <taxon>Pseudomonadati</taxon>
        <taxon>Pseudomonadota</taxon>
        <taxon>Gammaproteobacteria</taxon>
        <taxon>Alteromonadales</taxon>
        <taxon>Moritellaceae</taxon>
        <taxon>Moritella</taxon>
    </lineage>
</organism>
<dbReference type="KEGG" id="mya:MORIYA_3571"/>
<dbReference type="AlphaFoldDB" id="A0A330LST4"/>
<evidence type="ECO:0000313" key="1">
    <source>
        <dbReference type="EMBL" id="SQD80024.1"/>
    </source>
</evidence>
<dbReference type="Proteomes" id="UP000250163">
    <property type="component" value="Chromosome MORIYA"/>
</dbReference>
<dbReference type="OrthoDB" id="6399713at2"/>
<evidence type="ECO:0000313" key="2">
    <source>
        <dbReference type="Proteomes" id="UP000250163"/>
    </source>
</evidence>
<sequence>MISNFLFLILLIGLLSRVTLATESQLGTAITTQQFSAYQQQTQLAALTQPTPQFEFKQSLLVIKKSNHKRKQTAQLQLLNMWIDPDITRLFIPRLKNIGRLSLNLHYSLKRSPYLLLDYERLTIKTKVKSNGMLQHEAYYNMGIKEAIIGIKVRGEDPQLYFRFRFK</sequence>
<keyword evidence="2" id="KW-1185">Reference proteome</keyword>
<reference evidence="2" key="1">
    <citation type="submission" date="2018-05" db="EMBL/GenBank/DDBJ databases">
        <authorList>
            <person name="Cea G.-C."/>
            <person name="William W."/>
        </authorList>
    </citation>
    <scope>NUCLEOTIDE SEQUENCE [LARGE SCALE GENOMIC DNA]</scope>
    <source>
        <strain evidence="2">DB21MT 5</strain>
    </source>
</reference>
<protein>
    <submittedName>
        <fullName evidence="1">Uncharacterized protein</fullName>
    </submittedName>
</protein>
<accession>A0A330LST4</accession>